<evidence type="ECO:0000256" key="6">
    <source>
        <dbReference type="ARBA" id="ARBA00022679"/>
    </source>
</evidence>
<protein>
    <recommendedName>
        <fullName evidence="9">Protein farnesyltransferase/geranylgeranyltransferase type-1 subunit alpha</fullName>
        <ecNumber evidence="4">2.5.1.58</ecNumber>
        <ecNumber evidence="3">2.5.1.59</ecNumber>
    </recommendedName>
    <alternativeName>
        <fullName evidence="12">CAAX farnesyltransferase subunit alpha</fullName>
    </alternativeName>
    <alternativeName>
        <fullName evidence="11">FTase-alpha</fullName>
    </alternativeName>
    <alternativeName>
        <fullName evidence="10">Ras proteins prenyltransferase subunit alpha</fullName>
    </alternativeName>
    <alternativeName>
        <fullName evidence="13">Type I protein geranyl-geranyltransferase subunit alpha</fullName>
    </alternativeName>
</protein>
<comment type="cofactor">
    <cofactor evidence="1">
        <name>Mg(2+)</name>
        <dbReference type="ChEBI" id="CHEBI:18420"/>
    </cofactor>
</comment>
<dbReference type="SUPFAM" id="SSF48439">
    <property type="entry name" value="Protein prenylyltransferase"/>
    <property type="match status" value="1"/>
</dbReference>
<dbReference type="Pfam" id="PF01239">
    <property type="entry name" value="PPTA"/>
    <property type="match status" value="5"/>
</dbReference>
<accession>A0ABP0DH37</accession>
<evidence type="ECO:0000313" key="15">
    <source>
        <dbReference type="EMBL" id="CAK7267104.1"/>
    </source>
</evidence>
<evidence type="ECO:0000256" key="11">
    <source>
        <dbReference type="ARBA" id="ARBA00042436"/>
    </source>
</evidence>
<evidence type="ECO:0000256" key="14">
    <source>
        <dbReference type="SAM" id="MobiDB-lite"/>
    </source>
</evidence>
<dbReference type="PROSITE" id="PS51147">
    <property type="entry name" value="PFTA"/>
    <property type="match status" value="5"/>
</dbReference>
<dbReference type="GO" id="GO:0033844">
    <property type="term" value="F:galactose-6-sulfurylase activity"/>
    <property type="evidence" value="ECO:0007669"/>
    <property type="project" value="UniProtKB-EC"/>
</dbReference>
<reference evidence="15 16" key="1">
    <citation type="submission" date="2024-01" db="EMBL/GenBank/DDBJ databases">
        <authorList>
            <person name="Allen C."/>
            <person name="Tagirdzhanova G."/>
        </authorList>
    </citation>
    <scope>NUCLEOTIDE SEQUENCE [LARGE SCALE GENOMIC DNA]</scope>
    <source>
        <strain evidence="15 16">CBS 573.63</strain>
    </source>
</reference>
<dbReference type="EC" id="2.5.1.58" evidence="4"/>
<feature type="compositionally biased region" description="Polar residues" evidence="14">
    <location>
        <begin position="111"/>
        <end position="123"/>
    </location>
</feature>
<sequence>MPPRSKATPKAKEATSSSSASKAKTSIPIPPKNVDERSLERYYQCRPYARTADNSGISALSPADRTAWASTQLIPTALSPRAGTLPNKLHKELWKHVNEGSLPLRCLSKPTPASDTNTPTSLSWGRDRTGRPIGDYSLEELRLRSEKRARLTALELQRQIFAVQDNKTEDDVARERQRRADSAVLRMELYGQRAGGSYAQDPLWDDVTPIALYEPEGALAAITYPEAYAEAVSYLRAVMTAPEYSARCLRLTEHVISLNPAHYTVWLYRFSLVSALGLPLEKEIEWLNGVALQNLKNYQIWHHRYLLSEHYYLDLAKDSSKVKDFARSEMDFLTTILAQDTKNYHVWSYRQYLVRKLGYWVDAERRSMEAFIQQDVRNNSAWSHRFFLVFSDPSYSTQKSSDAVAKAPLETAIGELNLAHDLAVPAEILDREIAYAQEQIQRAPQNESPWNYLRGVLAKGGRPLAEVEDFARQFVVNIGKDDGDEKVTSTHAMDVLAAVSAEKGDAVQSALYLQRLAEKWDPIRAGYWRYRQQQLMLTKVVS</sequence>
<proteinExistence type="inferred from homology"/>
<dbReference type="PANTHER" id="PTHR11129:SF1">
    <property type="entry name" value="PROTEIN FARNESYLTRANSFERASE_GERANYLGERANYLTRANSFERASE TYPE-1 SUBUNIT ALPHA"/>
    <property type="match status" value="1"/>
</dbReference>
<dbReference type="Proteomes" id="UP001642501">
    <property type="component" value="Unassembled WGS sequence"/>
</dbReference>
<feature type="region of interest" description="Disordered" evidence="14">
    <location>
        <begin position="105"/>
        <end position="128"/>
    </location>
</feature>
<gene>
    <name evidence="15" type="primary">RAM2</name>
    <name evidence="15" type="ORF">SEPCBS57363_002430</name>
</gene>
<evidence type="ECO:0000256" key="7">
    <source>
        <dbReference type="ARBA" id="ARBA00022737"/>
    </source>
</evidence>
<evidence type="ECO:0000256" key="4">
    <source>
        <dbReference type="ARBA" id="ARBA00012702"/>
    </source>
</evidence>
<evidence type="ECO:0000256" key="2">
    <source>
        <dbReference type="ARBA" id="ARBA00006734"/>
    </source>
</evidence>
<organism evidence="15 16">
    <name type="scientific">Sporothrix epigloea</name>
    <dbReference type="NCBI Taxonomy" id="1892477"/>
    <lineage>
        <taxon>Eukaryota</taxon>
        <taxon>Fungi</taxon>
        <taxon>Dikarya</taxon>
        <taxon>Ascomycota</taxon>
        <taxon>Pezizomycotina</taxon>
        <taxon>Sordariomycetes</taxon>
        <taxon>Sordariomycetidae</taxon>
        <taxon>Ophiostomatales</taxon>
        <taxon>Ophiostomataceae</taxon>
        <taxon>Sporothrix</taxon>
    </lineage>
</organism>
<evidence type="ECO:0000256" key="1">
    <source>
        <dbReference type="ARBA" id="ARBA00001946"/>
    </source>
</evidence>
<comment type="similarity">
    <text evidence="2">Belongs to the protein prenyltransferase subunit alpha family.</text>
</comment>
<evidence type="ECO:0000256" key="9">
    <source>
        <dbReference type="ARBA" id="ARBA00040965"/>
    </source>
</evidence>
<dbReference type="EC" id="2.5.1.59" evidence="3"/>
<evidence type="ECO:0000256" key="10">
    <source>
        <dbReference type="ARBA" id="ARBA00041392"/>
    </source>
</evidence>
<comment type="caution">
    <text evidence="15">The sequence shown here is derived from an EMBL/GenBank/DDBJ whole genome shotgun (WGS) entry which is preliminary data.</text>
</comment>
<dbReference type="EMBL" id="CAWUOM010000031">
    <property type="protein sequence ID" value="CAK7267104.1"/>
    <property type="molecule type" value="Genomic_DNA"/>
</dbReference>
<dbReference type="Gene3D" id="1.25.40.120">
    <property type="entry name" value="Protein prenylyltransferase"/>
    <property type="match status" value="1"/>
</dbReference>
<dbReference type="PANTHER" id="PTHR11129">
    <property type="entry name" value="PROTEIN FARNESYLTRANSFERASE ALPHA SUBUNIT/RAB GERANYLGERANYL TRANSFERASE ALPHA SUBUNIT"/>
    <property type="match status" value="1"/>
</dbReference>
<name>A0ABP0DH37_9PEZI</name>
<feature type="region of interest" description="Disordered" evidence="14">
    <location>
        <begin position="1"/>
        <end position="35"/>
    </location>
</feature>
<evidence type="ECO:0000256" key="12">
    <source>
        <dbReference type="ARBA" id="ARBA00043086"/>
    </source>
</evidence>
<keyword evidence="6 15" id="KW-0808">Transferase</keyword>
<evidence type="ECO:0000256" key="13">
    <source>
        <dbReference type="ARBA" id="ARBA00043219"/>
    </source>
</evidence>
<keyword evidence="5" id="KW-0637">Prenyltransferase</keyword>
<feature type="compositionally biased region" description="Low complexity" evidence="14">
    <location>
        <begin position="1"/>
        <end position="26"/>
    </location>
</feature>
<dbReference type="InterPro" id="IPR002088">
    <property type="entry name" value="Prenyl_trans_a"/>
</dbReference>
<evidence type="ECO:0000256" key="5">
    <source>
        <dbReference type="ARBA" id="ARBA00022602"/>
    </source>
</evidence>
<evidence type="ECO:0000313" key="16">
    <source>
        <dbReference type="Proteomes" id="UP001642501"/>
    </source>
</evidence>
<keyword evidence="7" id="KW-0677">Repeat</keyword>
<keyword evidence="16" id="KW-1185">Reference proteome</keyword>
<keyword evidence="8" id="KW-0460">Magnesium</keyword>
<evidence type="ECO:0000256" key="8">
    <source>
        <dbReference type="ARBA" id="ARBA00022842"/>
    </source>
</evidence>
<evidence type="ECO:0000256" key="3">
    <source>
        <dbReference type="ARBA" id="ARBA00012700"/>
    </source>
</evidence>